<feature type="transmembrane region" description="Helical" evidence="1">
    <location>
        <begin position="135"/>
        <end position="157"/>
    </location>
</feature>
<gene>
    <name evidence="2" type="ORF">P4R38_00775</name>
</gene>
<feature type="transmembrane region" description="Helical" evidence="1">
    <location>
        <begin position="229"/>
        <end position="250"/>
    </location>
</feature>
<sequence length="272" mass="28306">MDSERSGRAGARRRACGWLIAGLSVCVLLLAAGIGPKPGLDAWMIGLLIGPAVAAMIAAAVWPAPRMPSSVLLSRSGDGAWEGFIRPYLVPLLATPLALFGGAYLGAGLSLLAAVDGALGSVLFDNGGYLEWWDPLFGLLIGVLGGYVLVLALVVPMRVAVDARRSWSQDRAEALRKLAFVVLWTMLMAAGTAMFVAYPPEDGGDTDQLESVRQAAMLLIGRPPAGTPWWAVGFGWAAVLLGLAGCGLLARSRALRRSRSEVGTGPLLGGGS</sequence>
<name>A0ABT6C2C3_9MICO</name>
<evidence type="ECO:0000256" key="1">
    <source>
        <dbReference type="SAM" id="Phobius"/>
    </source>
</evidence>
<feature type="transmembrane region" description="Helical" evidence="1">
    <location>
        <begin position="42"/>
        <end position="64"/>
    </location>
</feature>
<protein>
    <submittedName>
        <fullName evidence="2">Uncharacterized protein</fullName>
    </submittedName>
</protein>
<organism evidence="2 3">
    <name type="scientific">Luteipulveratus flavus</name>
    <dbReference type="NCBI Taxonomy" id="3031728"/>
    <lineage>
        <taxon>Bacteria</taxon>
        <taxon>Bacillati</taxon>
        <taxon>Actinomycetota</taxon>
        <taxon>Actinomycetes</taxon>
        <taxon>Micrococcales</taxon>
        <taxon>Dermacoccaceae</taxon>
        <taxon>Luteipulveratus</taxon>
    </lineage>
</organism>
<evidence type="ECO:0000313" key="3">
    <source>
        <dbReference type="Proteomes" id="UP001528912"/>
    </source>
</evidence>
<keyword evidence="1" id="KW-0472">Membrane</keyword>
<comment type="caution">
    <text evidence="2">The sequence shown here is derived from an EMBL/GenBank/DDBJ whole genome shotgun (WGS) entry which is preliminary data.</text>
</comment>
<reference evidence="2 3" key="1">
    <citation type="submission" date="2023-03" db="EMBL/GenBank/DDBJ databases">
        <title>YIM 133296 draft genome.</title>
        <authorList>
            <person name="Xiong L."/>
        </authorList>
    </citation>
    <scope>NUCLEOTIDE SEQUENCE [LARGE SCALE GENOMIC DNA]</scope>
    <source>
        <strain evidence="2 3">YIM 133296</strain>
    </source>
</reference>
<keyword evidence="3" id="KW-1185">Reference proteome</keyword>
<feature type="transmembrane region" description="Helical" evidence="1">
    <location>
        <begin position="85"/>
        <end position="115"/>
    </location>
</feature>
<dbReference type="EMBL" id="JAROAV010000003">
    <property type="protein sequence ID" value="MDF8262776.1"/>
    <property type="molecule type" value="Genomic_DNA"/>
</dbReference>
<proteinExistence type="predicted"/>
<feature type="transmembrane region" description="Helical" evidence="1">
    <location>
        <begin position="178"/>
        <end position="198"/>
    </location>
</feature>
<keyword evidence="1" id="KW-0812">Transmembrane</keyword>
<feature type="transmembrane region" description="Helical" evidence="1">
    <location>
        <begin position="15"/>
        <end position="36"/>
    </location>
</feature>
<accession>A0ABT6C2C3</accession>
<dbReference type="Proteomes" id="UP001528912">
    <property type="component" value="Unassembled WGS sequence"/>
</dbReference>
<evidence type="ECO:0000313" key="2">
    <source>
        <dbReference type="EMBL" id="MDF8262776.1"/>
    </source>
</evidence>
<dbReference type="RefSeq" id="WP_277190558.1">
    <property type="nucleotide sequence ID" value="NZ_JAROAV010000003.1"/>
</dbReference>
<keyword evidence="1" id="KW-1133">Transmembrane helix</keyword>